<dbReference type="SUPFAM" id="SSF89009">
    <property type="entry name" value="GAT-like domain"/>
    <property type="match status" value="1"/>
</dbReference>
<name>A0AAN7AKL7_9PEZI</name>
<evidence type="ECO:0000259" key="6">
    <source>
        <dbReference type="PROSITE" id="PS50179"/>
    </source>
</evidence>
<dbReference type="InterPro" id="IPR045007">
    <property type="entry name" value="LSB5"/>
</dbReference>
<dbReference type="InterPro" id="IPR038425">
    <property type="entry name" value="GAT_sf"/>
</dbReference>
<dbReference type="GO" id="GO:0015031">
    <property type="term" value="P:protein transport"/>
    <property type="evidence" value="ECO:0007669"/>
    <property type="project" value="UniProtKB-KW"/>
</dbReference>
<evidence type="ECO:0000313" key="8">
    <source>
        <dbReference type="EMBL" id="KAK4188950.1"/>
    </source>
</evidence>
<feature type="compositionally biased region" description="Low complexity" evidence="5">
    <location>
        <begin position="193"/>
        <end position="222"/>
    </location>
</feature>
<evidence type="ECO:0000256" key="5">
    <source>
        <dbReference type="SAM" id="MobiDB-lite"/>
    </source>
</evidence>
<dbReference type="PANTHER" id="PTHR47789:SF2">
    <property type="entry name" value="VHS DOMAIN-CONTAINING PROTEIN"/>
    <property type="match status" value="1"/>
</dbReference>
<keyword evidence="3" id="KW-0653">Protein transport</keyword>
<dbReference type="AlphaFoldDB" id="A0AAN7AKL7"/>
<evidence type="ECO:0000313" key="9">
    <source>
        <dbReference type="Proteomes" id="UP001302126"/>
    </source>
</evidence>
<organism evidence="8 9">
    <name type="scientific">Podospora australis</name>
    <dbReference type="NCBI Taxonomy" id="1536484"/>
    <lineage>
        <taxon>Eukaryota</taxon>
        <taxon>Fungi</taxon>
        <taxon>Dikarya</taxon>
        <taxon>Ascomycota</taxon>
        <taxon>Pezizomycotina</taxon>
        <taxon>Sordariomycetes</taxon>
        <taxon>Sordariomycetidae</taxon>
        <taxon>Sordariales</taxon>
        <taxon>Podosporaceae</taxon>
        <taxon>Podospora</taxon>
    </lineage>
</organism>
<sequence>MKGFSMNKVLGTIKKRHTSNSDGAVVDPATESPEETAARCVKQFCESRGSASGDDVIFLPSIVEAAVASPAAATEAARLIRKFLGRDYWSRPSCQYNSIMLIRILCDNPGPSFTRNIDKKFADTCKELLRSGRDVSVRQMLMETLDSFENTKGYDEGLALIVEMWKKEKEKAYKAYGGSSSSAPRGVVVPSFHPGHQQQPGYYHHHQQQQQQQQPVYPQQPHASRRQLPDPVELANRLEEARTSAKLLEQVVACTPPSEVLSNELIKEFSDRCTGASRSIQGYMSAENPGPDNDTMESLIDTNEQLQQALNHHRRAVLQAKKHLGLGQGGPEGGHERSSLTPSPGGAPPGHPPATQQYNQGVPPAAARTQMGSGRGGNGFGVPGGAGFGGAGSSSASSSNDKGKASASGAGLGGQYSSSAYVPAAAGPSRSATVTPHRDSSEAEDPFRDPPTQHDRFTTSDGRSRGRDSTSDETPRLPYEPYHPGFMGSSAFSSDGGHQQKKKAGELEPVTPVSDDDDTTDRRYRPAATAPSLSATDDRPEPPVKDPGPLYRY</sequence>
<dbReference type="Gene3D" id="1.25.40.90">
    <property type="match status" value="1"/>
</dbReference>
<feature type="region of interest" description="Disordered" evidence="5">
    <location>
        <begin position="176"/>
        <end position="226"/>
    </location>
</feature>
<feature type="coiled-coil region" evidence="4">
    <location>
        <begin position="296"/>
        <end position="323"/>
    </location>
</feature>
<dbReference type="CDD" id="cd21383">
    <property type="entry name" value="GAT_GGA_Tom1-like"/>
    <property type="match status" value="1"/>
</dbReference>
<dbReference type="GO" id="GO:0007034">
    <property type="term" value="P:vacuolar transport"/>
    <property type="evidence" value="ECO:0007669"/>
    <property type="project" value="UniProtKB-ARBA"/>
</dbReference>
<reference evidence="8" key="1">
    <citation type="journal article" date="2023" name="Mol. Phylogenet. Evol.">
        <title>Genome-scale phylogeny and comparative genomics of the fungal order Sordariales.</title>
        <authorList>
            <person name="Hensen N."/>
            <person name="Bonometti L."/>
            <person name="Westerberg I."/>
            <person name="Brannstrom I.O."/>
            <person name="Guillou S."/>
            <person name="Cros-Aarteil S."/>
            <person name="Calhoun S."/>
            <person name="Haridas S."/>
            <person name="Kuo A."/>
            <person name="Mondo S."/>
            <person name="Pangilinan J."/>
            <person name="Riley R."/>
            <person name="LaButti K."/>
            <person name="Andreopoulos B."/>
            <person name="Lipzen A."/>
            <person name="Chen C."/>
            <person name="Yan M."/>
            <person name="Daum C."/>
            <person name="Ng V."/>
            <person name="Clum A."/>
            <person name="Steindorff A."/>
            <person name="Ohm R.A."/>
            <person name="Martin F."/>
            <person name="Silar P."/>
            <person name="Natvig D.O."/>
            <person name="Lalanne C."/>
            <person name="Gautier V."/>
            <person name="Ament-Velasquez S.L."/>
            <person name="Kruys A."/>
            <person name="Hutchinson M.I."/>
            <person name="Powell A.J."/>
            <person name="Barry K."/>
            <person name="Miller A.N."/>
            <person name="Grigoriev I.V."/>
            <person name="Debuchy R."/>
            <person name="Gladieux P."/>
            <person name="Hiltunen Thoren M."/>
            <person name="Johannesson H."/>
        </authorList>
    </citation>
    <scope>NUCLEOTIDE SEQUENCE</scope>
    <source>
        <strain evidence="8">PSN309</strain>
    </source>
</reference>
<accession>A0AAN7AKL7</accession>
<feature type="compositionally biased region" description="Gly residues" evidence="5">
    <location>
        <begin position="373"/>
        <end position="392"/>
    </location>
</feature>
<dbReference type="InterPro" id="IPR004152">
    <property type="entry name" value="GAT_dom"/>
</dbReference>
<evidence type="ECO:0000256" key="1">
    <source>
        <dbReference type="ARBA" id="ARBA00011446"/>
    </source>
</evidence>
<protein>
    <recommendedName>
        <fullName evidence="10">GAT domain-containing protein</fullName>
    </recommendedName>
</protein>
<feature type="compositionally biased region" description="Low complexity" evidence="5">
    <location>
        <begin position="393"/>
        <end position="420"/>
    </location>
</feature>
<dbReference type="InterPro" id="IPR008942">
    <property type="entry name" value="ENTH_VHS"/>
</dbReference>
<dbReference type="Gene3D" id="1.20.58.160">
    <property type="match status" value="1"/>
</dbReference>
<dbReference type="GO" id="GO:0051666">
    <property type="term" value="P:actin cortical patch localization"/>
    <property type="evidence" value="ECO:0007669"/>
    <property type="project" value="TreeGrafter"/>
</dbReference>
<dbReference type="GO" id="GO:0006897">
    <property type="term" value="P:endocytosis"/>
    <property type="evidence" value="ECO:0007669"/>
    <property type="project" value="InterPro"/>
</dbReference>
<gene>
    <name evidence="8" type="ORF">QBC35DRAFT_174035</name>
</gene>
<proteinExistence type="predicted"/>
<evidence type="ECO:0000259" key="7">
    <source>
        <dbReference type="PROSITE" id="PS50909"/>
    </source>
</evidence>
<keyword evidence="4" id="KW-0175">Coiled coil</keyword>
<dbReference type="PROSITE" id="PS50909">
    <property type="entry name" value="GAT"/>
    <property type="match status" value="1"/>
</dbReference>
<dbReference type="PROSITE" id="PS50179">
    <property type="entry name" value="VHS"/>
    <property type="match status" value="1"/>
</dbReference>
<dbReference type="GO" id="GO:0030479">
    <property type="term" value="C:actin cortical patch"/>
    <property type="evidence" value="ECO:0007669"/>
    <property type="project" value="TreeGrafter"/>
</dbReference>
<comment type="subunit">
    <text evidence="1">Component of the ESCRT-0 complex composed of HSE1 and VPS27.</text>
</comment>
<dbReference type="Proteomes" id="UP001302126">
    <property type="component" value="Unassembled WGS sequence"/>
</dbReference>
<dbReference type="EMBL" id="MU864381">
    <property type="protein sequence ID" value="KAK4188950.1"/>
    <property type="molecule type" value="Genomic_DNA"/>
</dbReference>
<evidence type="ECO:0008006" key="10">
    <source>
        <dbReference type="Google" id="ProtNLM"/>
    </source>
</evidence>
<feature type="domain" description="VHS" evidence="6">
    <location>
        <begin position="46"/>
        <end position="176"/>
    </location>
</feature>
<evidence type="ECO:0000256" key="4">
    <source>
        <dbReference type="SAM" id="Coils"/>
    </source>
</evidence>
<keyword evidence="2" id="KW-0813">Transport</keyword>
<dbReference type="PANTHER" id="PTHR47789">
    <property type="entry name" value="LAS SEVENTEEN-BINDING PROTEIN 5"/>
    <property type="match status" value="1"/>
</dbReference>
<dbReference type="Pfam" id="PF03127">
    <property type="entry name" value="GAT"/>
    <property type="match status" value="1"/>
</dbReference>
<reference evidence="8" key="2">
    <citation type="submission" date="2023-05" db="EMBL/GenBank/DDBJ databases">
        <authorList>
            <consortium name="Lawrence Berkeley National Laboratory"/>
            <person name="Steindorff A."/>
            <person name="Hensen N."/>
            <person name="Bonometti L."/>
            <person name="Westerberg I."/>
            <person name="Brannstrom I.O."/>
            <person name="Guillou S."/>
            <person name="Cros-Aarteil S."/>
            <person name="Calhoun S."/>
            <person name="Haridas S."/>
            <person name="Kuo A."/>
            <person name="Mondo S."/>
            <person name="Pangilinan J."/>
            <person name="Riley R."/>
            <person name="Labutti K."/>
            <person name="Andreopoulos B."/>
            <person name="Lipzen A."/>
            <person name="Chen C."/>
            <person name="Yanf M."/>
            <person name="Daum C."/>
            <person name="Ng V."/>
            <person name="Clum A."/>
            <person name="Ohm R."/>
            <person name="Martin F."/>
            <person name="Silar P."/>
            <person name="Natvig D."/>
            <person name="Lalanne C."/>
            <person name="Gautier V."/>
            <person name="Ament-Velasquez S.L."/>
            <person name="Kruys A."/>
            <person name="Hutchinson M.I."/>
            <person name="Powell A.J."/>
            <person name="Barry K."/>
            <person name="Miller A.N."/>
            <person name="Grigoriev I.V."/>
            <person name="Debuchy R."/>
            <person name="Gladieux P."/>
            <person name="Thoren M.H."/>
            <person name="Johannesson H."/>
        </authorList>
    </citation>
    <scope>NUCLEOTIDE SEQUENCE</scope>
    <source>
        <strain evidence="8">PSN309</strain>
    </source>
</reference>
<feature type="region of interest" description="Disordered" evidence="5">
    <location>
        <begin position="324"/>
        <end position="553"/>
    </location>
</feature>
<feature type="compositionally biased region" description="Basic and acidic residues" evidence="5">
    <location>
        <begin position="436"/>
        <end position="475"/>
    </location>
</feature>
<dbReference type="GO" id="GO:0007015">
    <property type="term" value="P:actin filament organization"/>
    <property type="evidence" value="ECO:0007669"/>
    <property type="project" value="InterPro"/>
</dbReference>
<comment type="caution">
    <text evidence="8">The sequence shown here is derived from an EMBL/GenBank/DDBJ whole genome shotgun (WGS) entry which is preliminary data.</text>
</comment>
<dbReference type="SUPFAM" id="SSF48464">
    <property type="entry name" value="ENTH/VHS domain"/>
    <property type="match status" value="1"/>
</dbReference>
<feature type="domain" description="GAT" evidence="7">
    <location>
        <begin position="229"/>
        <end position="318"/>
    </location>
</feature>
<dbReference type="GO" id="GO:0043130">
    <property type="term" value="F:ubiquitin binding"/>
    <property type="evidence" value="ECO:0007669"/>
    <property type="project" value="InterPro"/>
</dbReference>
<keyword evidence="9" id="KW-1185">Reference proteome</keyword>
<dbReference type="InterPro" id="IPR002014">
    <property type="entry name" value="VHS_dom"/>
</dbReference>
<evidence type="ECO:0000256" key="2">
    <source>
        <dbReference type="ARBA" id="ARBA00022448"/>
    </source>
</evidence>
<dbReference type="GO" id="GO:0035091">
    <property type="term" value="F:phosphatidylinositol binding"/>
    <property type="evidence" value="ECO:0007669"/>
    <property type="project" value="InterPro"/>
</dbReference>
<evidence type="ECO:0000256" key="3">
    <source>
        <dbReference type="ARBA" id="ARBA00022927"/>
    </source>
</evidence>